<organism evidence="1 2">
    <name type="scientific">Candidatus Epulonipiscium fishelsonii</name>
    <dbReference type="NCBI Taxonomy" id="77094"/>
    <lineage>
        <taxon>Bacteria</taxon>
        <taxon>Bacillati</taxon>
        <taxon>Bacillota</taxon>
        <taxon>Clostridia</taxon>
        <taxon>Lachnospirales</taxon>
        <taxon>Lachnospiraceae</taxon>
        <taxon>Candidatus Epulonipiscium</taxon>
    </lineage>
</organism>
<evidence type="ECO:0000313" key="1">
    <source>
        <dbReference type="EMBL" id="ONI38297.1"/>
    </source>
</evidence>
<gene>
    <name evidence="1" type="ORF">AN396_11020</name>
</gene>
<reference evidence="1" key="1">
    <citation type="submission" date="2016-08" db="EMBL/GenBank/DDBJ databases">
        <authorList>
            <person name="Ngugi D.K."/>
            <person name="Miyake S."/>
            <person name="Stingl U."/>
        </authorList>
    </citation>
    <scope>NUCLEOTIDE SEQUENCE</scope>
    <source>
        <strain evidence="1">SCG-B11WGA-EpuloA1</strain>
    </source>
</reference>
<dbReference type="Proteomes" id="UP000188605">
    <property type="component" value="Unassembled WGS sequence"/>
</dbReference>
<keyword evidence="2" id="KW-1185">Reference proteome</keyword>
<accession>A0ACC8X8U6</accession>
<dbReference type="EMBL" id="LJDB01000090">
    <property type="protein sequence ID" value="ONI38297.1"/>
    <property type="molecule type" value="Genomic_DNA"/>
</dbReference>
<sequence>MKEKIAKKEIPFNIVVFSILLVIGIIMIVPFIIMIVIALERYANVQPPFPITFNVKEPSFFNFNLILENGGLVQSYINSFIIAVGSVIVNLFSVLLAGFAFSKGKFKGKNLILVLILATMMIPFETRMIPMYLMFNDFGLKNSFLALILPSVVDGFGILLVKNFFDMIPDSLMEASQIDGCNKFQSFFRIFLPFTGSISATLVILKFMSSWNSLLWPLIILSDEKKQTVPMFISSFSYENGSRLAGSTMAAAFLGIIPVVVIYLLLQRFVIQSIATTGLKE</sequence>
<name>A0ACC8X8U6_9FIRM</name>
<protein>
    <submittedName>
        <fullName evidence="1">Sugar ABC transporter permease</fullName>
    </submittedName>
</protein>
<comment type="caution">
    <text evidence="1">The sequence shown here is derived from an EMBL/GenBank/DDBJ whole genome shotgun (WGS) entry which is preliminary data.</text>
</comment>
<proteinExistence type="predicted"/>
<evidence type="ECO:0000313" key="2">
    <source>
        <dbReference type="Proteomes" id="UP000188605"/>
    </source>
</evidence>